<protein>
    <submittedName>
        <fullName evidence="1">PAAR domain-containing protein</fullName>
    </submittedName>
</protein>
<evidence type="ECO:0000313" key="2">
    <source>
        <dbReference type="Proteomes" id="UP000664161"/>
    </source>
</evidence>
<comment type="caution">
    <text evidence="1">The sequence shown here is derived from an EMBL/GenBank/DDBJ whole genome shotgun (WGS) entry which is preliminary data.</text>
</comment>
<name>A0AAW4IPF6_9GAMM</name>
<proteinExistence type="predicted"/>
<evidence type="ECO:0000313" key="1">
    <source>
        <dbReference type="EMBL" id="MBO1517135.1"/>
    </source>
</evidence>
<accession>A0AAW4IPF6</accession>
<dbReference type="Gene3D" id="2.60.200.60">
    <property type="match status" value="1"/>
</dbReference>
<gene>
    <name evidence="1" type="ORF">J3491_07280</name>
</gene>
<dbReference type="CDD" id="cd14744">
    <property type="entry name" value="PAAR_CT_2"/>
    <property type="match status" value="1"/>
</dbReference>
<sequence>MAAYITVGAKTSHGGMVISGSPHTTHNGISVARKGDKVICKKCKKVTTIVSGDPSFIVDGAPIARGGDVTSCGAKLIAIQQSFAESDFDVMGVEQAEPLVFANSEPDSELSNNFVQDNGAFGIGGKKDWIKGAFSLGLWSQEQGKSPLETRRLLDEYNTGKHYTNKAHPLLSTDKPKNYVGNEEMFNHYLHGQGQPLTLENLGSLELLKKAVVRKGAFKQDGSIQSRFIHQLVRKFKINDKDYTFENSYNVGKEIGIWAYGSGVIAGKFEGIINKNSVSDIRISGKINYFFKDKFKDPYDTFDWIPGSWDPNGTPYKITGSWSNYINITIKK</sequence>
<organism evidence="1 2">
    <name type="scientific">Psychrobacter halodurans</name>
    <dbReference type="NCBI Taxonomy" id="2818439"/>
    <lineage>
        <taxon>Bacteria</taxon>
        <taxon>Pseudomonadati</taxon>
        <taxon>Pseudomonadota</taxon>
        <taxon>Gammaproteobacteria</taxon>
        <taxon>Moraxellales</taxon>
        <taxon>Moraxellaceae</taxon>
        <taxon>Psychrobacter</taxon>
    </lineage>
</organism>
<dbReference type="InterPro" id="IPR008727">
    <property type="entry name" value="PAAR_motif"/>
</dbReference>
<dbReference type="Pfam" id="PF05488">
    <property type="entry name" value="PAAR_motif"/>
    <property type="match status" value="1"/>
</dbReference>
<dbReference type="Proteomes" id="UP000664161">
    <property type="component" value="Unassembled WGS sequence"/>
</dbReference>
<reference evidence="1 2" key="1">
    <citation type="submission" date="2021-03" db="EMBL/GenBank/DDBJ databases">
        <authorList>
            <person name="Shang D.-D."/>
            <person name="Du Z.-J."/>
            <person name="Chen G.-J."/>
        </authorList>
    </citation>
    <scope>NUCLEOTIDE SEQUENCE [LARGE SCALE GENOMIC DNA]</scope>
    <source>
        <strain evidence="1 2">F2608</strain>
    </source>
</reference>
<dbReference type="RefSeq" id="WP_100748764.1">
    <property type="nucleotide sequence ID" value="NZ_JAGBKN010000013.1"/>
</dbReference>
<dbReference type="AlphaFoldDB" id="A0AAW4IPF6"/>
<dbReference type="EMBL" id="JAGBKN010000013">
    <property type="protein sequence ID" value="MBO1517135.1"/>
    <property type="molecule type" value="Genomic_DNA"/>
</dbReference>
<keyword evidence="2" id="KW-1185">Reference proteome</keyword>